<proteinExistence type="predicted"/>
<feature type="region of interest" description="Disordered" evidence="1">
    <location>
        <begin position="1"/>
        <end position="50"/>
    </location>
</feature>
<evidence type="ECO:0000313" key="3">
    <source>
        <dbReference type="Proteomes" id="UP000485058"/>
    </source>
</evidence>
<feature type="non-terminal residue" evidence="2">
    <location>
        <position position="1"/>
    </location>
</feature>
<gene>
    <name evidence="2" type="ORF">HaLaN_00867</name>
</gene>
<name>A0A699YA88_HAELA</name>
<feature type="compositionally biased region" description="Basic and acidic residues" evidence="1">
    <location>
        <begin position="9"/>
        <end position="24"/>
    </location>
</feature>
<organism evidence="2 3">
    <name type="scientific">Haematococcus lacustris</name>
    <name type="common">Green alga</name>
    <name type="synonym">Haematococcus pluvialis</name>
    <dbReference type="NCBI Taxonomy" id="44745"/>
    <lineage>
        <taxon>Eukaryota</taxon>
        <taxon>Viridiplantae</taxon>
        <taxon>Chlorophyta</taxon>
        <taxon>core chlorophytes</taxon>
        <taxon>Chlorophyceae</taxon>
        <taxon>CS clade</taxon>
        <taxon>Chlamydomonadales</taxon>
        <taxon>Haematococcaceae</taxon>
        <taxon>Haematococcus</taxon>
    </lineage>
</organism>
<dbReference type="AlphaFoldDB" id="A0A699YA88"/>
<evidence type="ECO:0000256" key="1">
    <source>
        <dbReference type="SAM" id="MobiDB-lite"/>
    </source>
</evidence>
<dbReference type="EMBL" id="BLLF01000030">
    <property type="protein sequence ID" value="GFH06265.1"/>
    <property type="molecule type" value="Genomic_DNA"/>
</dbReference>
<feature type="non-terminal residue" evidence="2">
    <location>
        <position position="116"/>
    </location>
</feature>
<reference evidence="2 3" key="1">
    <citation type="submission" date="2020-02" db="EMBL/GenBank/DDBJ databases">
        <title>Draft genome sequence of Haematococcus lacustris strain NIES-144.</title>
        <authorList>
            <person name="Morimoto D."/>
            <person name="Nakagawa S."/>
            <person name="Yoshida T."/>
            <person name="Sawayama S."/>
        </authorList>
    </citation>
    <scope>NUCLEOTIDE SEQUENCE [LARGE SCALE GENOMIC DNA]</scope>
    <source>
        <strain evidence="2 3">NIES-144</strain>
    </source>
</reference>
<sequence>MHSAAQREAAQERRAAEKARRELEELSQQQLPRTRADFQAQLSKARNETARMKEQLKDAEAAAADKDAQIHRLTATIQSLQLAGSQAADTELAGLRVKVAQLETTLKAKDVQLEKL</sequence>
<dbReference type="Proteomes" id="UP000485058">
    <property type="component" value="Unassembled WGS sequence"/>
</dbReference>
<keyword evidence="3" id="KW-1185">Reference proteome</keyword>
<comment type="caution">
    <text evidence="2">The sequence shown here is derived from an EMBL/GenBank/DDBJ whole genome shotgun (WGS) entry which is preliminary data.</text>
</comment>
<protein>
    <submittedName>
        <fullName evidence="2">Uncharacterized protein</fullName>
    </submittedName>
</protein>
<evidence type="ECO:0000313" key="2">
    <source>
        <dbReference type="EMBL" id="GFH06265.1"/>
    </source>
</evidence>
<accession>A0A699YA88</accession>